<dbReference type="EC" id="1.14.13.9" evidence="11"/>
<keyword evidence="12" id="KW-1133">Transmembrane helix</keyword>
<keyword evidence="9 11" id="KW-0496">Mitochondrion</keyword>
<feature type="domain" description="FAD-binding" evidence="13">
    <location>
        <begin position="14"/>
        <end position="349"/>
    </location>
</feature>
<dbReference type="FunFam" id="3.50.50.60:FF:000129">
    <property type="entry name" value="Kynurenine 3-monooxygenase"/>
    <property type="match status" value="1"/>
</dbReference>
<keyword evidence="15" id="KW-1185">Reference proteome</keyword>
<protein>
    <recommendedName>
        <fullName evidence="11">Kynurenine 3-monooxygenase</fullName>
        <ecNumber evidence="11">1.14.13.9</ecNumber>
    </recommendedName>
    <alternativeName>
        <fullName evidence="11">Biosynthesis of nicotinic acid protein 4</fullName>
    </alternativeName>
    <alternativeName>
        <fullName evidence="11">Kynurenine 3-hydroxylase</fullName>
    </alternativeName>
</protein>
<gene>
    <name evidence="11" type="primary">BNA4</name>
    <name evidence="14" type="ORF">CANTADRAFT_43644</name>
</gene>
<dbReference type="GO" id="GO:0006569">
    <property type="term" value="P:L-tryptophan catabolic process"/>
    <property type="evidence" value="ECO:0007669"/>
    <property type="project" value="UniProtKB-UniRule"/>
</dbReference>
<keyword evidence="2 11" id="KW-0285">Flavoprotein</keyword>
<keyword evidence="6 11" id="KW-0521">NADP</keyword>
<name>A0A1E4SPP3_9ASCO</name>
<evidence type="ECO:0000256" key="7">
    <source>
        <dbReference type="ARBA" id="ARBA00023002"/>
    </source>
</evidence>
<dbReference type="PANTHER" id="PTHR46028:SF2">
    <property type="entry name" value="KYNURENINE 3-MONOOXYGENASE"/>
    <property type="match status" value="1"/>
</dbReference>
<dbReference type="GO" id="GO:0005741">
    <property type="term" value="C:mitochondrial outer membrane"/>
    <property type="evidence" value="ECO:0007669"/>
    <property type="project" value="UniProtKB-SubCell"/>
</dbReference>
<dbReference type="HAMAP" id="MF_01971">
    <property type="entry name" value="Kynurenine_monooxygenase"/>
    <property type="match status" value="1"/>
</dbReference>
<keyword evidence="4 11" id="KW-1000">Mitochondrion outer membrane</keyword>
<dbReference type="GO" id="GO:0034354">
    <property type="term" value="P:'de novo' NAD+ biosynthetic process from L-tryptophan"/>
    <property type="evidence" value="ECO:0007669"/>
    <property type="project" value="UniProtKB-UniRule"/>
</dbReference>
<dbReference type="EMBL" id="KV453909">
    <property type="protein sequence ID" value="ODV81466.1"/>
    <property type="molecule type" value="Genomic_DNA"/>
</dbReference>
<evidence type="ECO:0000256" key="3">
    <source>
        <dbReference type="ARBA" id="ARBA00022642"/>
    </source>
</evidence>
<evidence type="ECO:0000256" key="12">
    <source>
        <dbReference type="SAM" id="Phobius"/>
    </source>
</evidence>
<dbReference type="PANTHER" id="PTHR46028">
    <property type="entry name" value="KYNURENINE 3-MONOOXYGENASE"/>
    <property type="match status" value="1"/>
</dbReference>
<keyword evidence="12" id="KW-0812">Transmembrane</keyword>
<evidence type="ECO:0000256" key="9">
    <source>
        <dbReference type="ARBA" id="ARBA00023128"/>
    </source>
</evidence>
<dbReference type="GO" id="GO:0043420">
    <property type="term" value="P:anthranilate metabolic process"/>
    <property type="evidence" value="ECO:0007669"/>
    <property type="project" value="UniProtKB-UniRule"/>
</dbReference>
<dbReference type="GO" id="GO:0071949">
    <property type="term" value="F:FAD binding"/>
    <property type="evidence" value="ECO:0007669"/>
    <property type="project" value="InterPro"/>
</dbReference>
<evidence type="ECO:0000256" key="2">
    <source>
        <dbReference type="ARBA" id="ARBA00022630"/>
    </source>
</evidence>
<dbReference type="STRING" id="984487.A0A1E4SPP3"/>
<evidence type="ECO:0000256" key="8">
    <source>
        <dbReference type="ARBA" id="ARBA00023033"/>
    </source>
</evidence>
<comment type="pathway">
    <text evidence="11">Cofactor biosynthesis; NAD(+) biosynthesis; quinolinate from L-kynurenine: step 1/3.</text>
</comment>
<dbReference type="OrthoDB" id="10053569at2759"/>
<dbReference type="UniPathway" id="UPA00253">
    <property type="reaction ID" value="UER00328"/>
</dbReference>
<dbReference type="PRINTS" id="PR00420">
    <property type="entry name" value="RNGMNOXGNASE"/>
</dbReference>
<dbReference type="InterPro" id="IPR002938">
    <property type="entry name" value="FAD-bd"/>
</dbReference>
<dbReference type="AlphaFoldDB" id="A0A1E4SPP3"/>
<dbReference type="InterPro" id="IPR027545">
    <property type="entry name" value="Kynurenine_monooxygenase"/>
</dbReference>
<keyword evidence="8 11" id="KW-0503">Monooxygenase</keyword>
<feature type="transmembrane region" description="Helical" evidence="12">
    <location>
        <begin position="12"/>
        <end position="30"/>
    </location>
</feature>
<keyword evidence="7 11" id="KW-0560">Oxidoreductase</keyword>
<dbReference type="GO" id="GO:0019805">
    <property type="term" value="P:quinolinate biosynthetic process"/>
    <property type="evidence" value="ECO:0007669"/>
    <property type="project" value="UniProtKB-UniRule"/>
</dbReference>
<keyword evidence="3 11" id="KW-0662">Pyridine nucleotide biosynthesis</keyword>
<keyword evidence="5 11" id="KW-0274">FAD</keyword>
<comment type="catalytic activity">
    <reaction evidence="10 11">
        <text>L-kynurenine + NADPH + O2 + H(+) = 3-hydroxy-L-kynurenine + NADP(+) + H2O</text>
        <dbReference type="Rhea" id="RHEA:20545"/>
        <dbReference type="ChEBI" id="CHEBI:15377"/>
        <dbReference type="ChEBI" id="CHEBI:15378"/>
        <dbReference type="ChEBI" id="CHEBI:15379"/>
        <dbReference type="ChEBI" id="CHEBI:57783"/>
        <dbReference type="ChEBI" id="CHEBI:57959"/>
        <dbReference type="ChEBI" id="CHEBI:58125"/>
        <dbReference type="ChEBI" id="CHEBI:58349"/>
        <dbReference type="EC" id="1.14.13.9"/>
    </reaction>
</comment>
<dbReference type="GO" id="GO:0004502">
    <property type="term" value="F:kynurenine 3-monooxygenase activity"/>
    <property type="evidence" value="ECO:0007669"/>
    <property type="project" value="UniProtKB-UniRule"/>
</dbReference>
<dbReference type="InterPro" id="IPR036188">
    <property type="entry name" value="FAD/NAD-bd_sf"/>
</dbReference>
<dbReference type="Pfam" id="PF01494">
    <property type="entry name" value="FAD_binding_3"/>
    <property type="match status" value="1"/>
</dbReference>
<dbReference type="SUPFAM" id="SSF51905">
    <property type="entry name" value="FAD/NAD(P)-binding domain"/>
    <property type="match status" value="1"/>
</dbReference>
<evidence type="ECO:0000256" key="4">
    <source>
        <dbReference type="ARBA" id="ARBA00022787"/>
    </source>
</evidence>
<comment type="subcellular location">
    <subcellularLocation>
        <location evidence="11">Mitochondrion outer membrane</location>
    </subcellularLocation>
</comment>
<evidence type="ECO:0000256" key="5">
    <source>
        <dbReference type="ARBA" id="ARBA00022827"/>
    </source>
</evidence>
<dbReference type="GeneID" id="30983127"/>
<evidence type="ECO:0000256" key="1">
    <source>
        <dbReference type="ARBA" id="ARBA00001974"/>
    </source>
</evidence>
<dbReference type="Gene3D" id="3.50.50.60">
    <property type="entry name" value="FAD/NAD(P)-binding domain"/>
    <property type="match status" value="1"/>
</dbReference>
<comment type="function">
    <text evidence="11">Catalyzes the hydroxylation of L-kynurenine (L-Kyn) to form 3-hydroxy-L-kynurenine (L-3OHKyn). Required for synthesis of quinolinic acid.</text>
</comment>
<comment type="similarity">
    <text evidence="11">Belongs to the aromatic-ring hydroxylase family. KMO subfamily.</text>
</comment>
<accession>A0A1E4SPP3</accession>
<sequence>MDLEVSNSYHQQGVGIVGAGLVGCLAALAFNAKGFSVTLFEYRDDPSKTKNDNLRSINLAVSARGIRALKYVDEEMAERILEHIIPMKGRMIHDLDGNQTSQLYGLFGEAINSIDRSFLNECLLEEIRHTDIKVLFNHKLVAFEKNHGEDQTPKMTFIDTSEGDAASKTFEFDYIVGADGAHSQFRTQLQRTMRMNYSQEYIDMQYIELYIPPSESAKDDSKFLLNPNHLHIWPRTNHMLIALANKDGSFTCTFFSPWSVIEGITSTEQWISFFKKNFKDAYDLIGEARLATVYETHPRGSLLQVNVYPYHSPDGRAILLGDAAHSMVPFYGQGMNCGFEDVRTLMELIDEKGGDVLEAFRSYTEIRKADLDAICKLALDNYHEMSHKVTSLWYLTRKRIDSLLGKLNGKYFQWIPLYTMVSFRDDIRYSQAIEIEKRQGRFLNNIQYGFLSAVAVTSLIKGLQMWGRRT</sequence>
<dbReference type="Proteomes" id="UP000094285">
    <property type="component" value="Unassembled WGS sequence"/>
</dbReference>
<evidence type="ECO:0000259" key="13">
    <source>
        <dbReference type="Pfam" id="PF01494"/>
    </source>
</evidence>
<dbReference type="RefSeq" id="XP_020066588.1">
    <property type="nucleotide sequence ID" value="XM_020208991.1"/>
</dbReference>
<comment type="cofactor">
    <cofactor evidence="1 11">
        <name>FAD</name>
        <dbReference type="ChEBI" id="CHEBI:57692"/>
    </cofactor>
</comment>
<evidence type="ECO:0000313" key="15">
    <source>
        <dbReference type="Proteomes" id="UP000094285"/>
    </source>
</evidence>
<evidence type="ECO:0000256" key="11">
    <source>
        <dbReference type="HAMAP-Rule" id="MF_03018"/>
    </source>
</evidence>
<keyword evidence="11 12" id="KW-0472">Membrane</keyword>
<reference evidence="15" key="1">
    <citation type="submission" date="2016-05" db="EMBL/GenBank/DDBJ databases">
        <title>Comparative genomics of biotechnologically important yeasts.</title>
        <authorList>
            <consortium name="DOE Joint Genome Institute"/>
            <person name="Riley R."/>
            <person name="Haridas S."/>
            <person name="Wolfe K.H."/>
            <person name="Lopes M.R."/>
            <person name="Hittinger C.T."/>
            <person name="Goker M."/>
            <person name="Salamov A."/>
            <person name="Wisecaver J."/>
            <person name="Long T.M."/>
            <person name="Aerts A.L."/>
            <person name="Barry K."/>
            <person name="Choi C."/>
            <person name="Clum A."/>
            <person name="Coughlan A.Y."/>
            <person name="Deshpande S."/>
            <person name="Douglass A.P."/>
            <person name="Hanson S.J."/>
            <person name="Klenk H.-P."/>
            <person name="Labutti K."/>
            <person name="Lapidus A."/>
            <person name="Lindquist E."/>
            <person name="Lipzen A."/>
            <person name="Meier-Kolthoff J.P."/>
            <person name="Ohm R.A."/>
            <person name="Otillar R.P."/>
            <person name="Pangilinan J."/>
            <person name="Peng Y."/>
            <person name="Rokas A."/>
            <person name="Rosa C.A."/>
            <person name="Scheuner C."/>
            <person name="Sibirny A.A."/>
            <person name="Slot J.C."/>
            <person name="Stielow J.B."/>
            <person name="Sun H."/>
            <person name="Kurtzman C.P."/>
            <person name="Blackwell M."/>
            <person name="Grigoriev I.V."/>
            <person name="Jeffries T.W."/>
        </authorList>
    </citation>
    <scope>NUCLEOTIDE SEQUENCE [LARGE SCALE GENOMIC DNA]</scope>
    <source>
        <strain evidence="15">NRRL Y-17324</strain>
    </source>
</reference>
<evidence type="ECO:0000256" key="10">
    <source>
        <dbReference type="ARBA" id="ARBA00047818"/>
    </source>
</evidence>
<evidence type="ECO:0000256" key="6">
    <source>
        <dbReference type="ARBA" id="ARBA00022857"/>
    </source>
</evidence>
<organism evidence="14 15">
    <name type="scientific">Suhomyces tanzawaensis NRRL Y-17324</name>
    <dbReference type="NCBI Taxonomy" id="984487"/>
    <lineage>
        <taxon>Eukaryota</taxon>
        <taxon>Fungi</taxon>
        <taxon>Dikarya</taxon>
        <taxon>Ascomycota</taxon>
        <taxon>Saccharomycotina</taxon>
        <taxon>Pichiomycetes</taxon>
        <taxon>Debaryomycetaceae</taxon>
        <taxon>Suhomyces</taxon>
    </lineage>
</organism>
<dbReference type="GO" id="GO:0070189">
    <property type="term" value="P:kynurenine metabolic process"/>
    <property type="evidence" value="ECO:0007669"/>
    <property type="project" value="TreeGrafter"/>
</dbReference>
<proteinExistence type="inferred from homology"/>
<evidence type="ECO:0000313" key="14">
    <source>
        <dbReference type="EMBL" id="ODV81466.1"/>
    </source>
</evidence>